<sequence length="185" mass="22192">MTTQSLNPNMWINSYADFLFNYTITRVRDEETAKDIIQETFLSALKAAPKFRGEATERTWLTSILKRKIIDYYRKINNPKHRAIVRFQNIQRDGSDINWLEERYEDRTNVSGDMKIEAKEFEILVFEHMAKLPKKQYKALAMKTIQKMSTEDICNELDITVDNFWVTIHRARKRLMLEINKEWYN</sequence>
<comment type="similarity">
    <text evidence="1">Belongs to the sigma-70 factor family. ECF subfamily.</text>
</comment>
<organism evidence="8 9">
    <name type="scientific">Dokdonia pacifica</name>
    <dbReference type="NCBI Taxonomy" id="1627892"/>
    <lineage>
        <taxon>Bacteria</taxon>
        <taxon>Pseudomonadati</taxon>
        <taxon>Bacteroidota</taxon>
        <taxon>Flavobacteriia</taxon>
        <taxon>Flavobacteriales</taxon>
        <taxon>Flavobacteriaceae</taxon>
        <taxon>Dokdonia</taxon>
    </lineage>
</organism>
<dbReference type="GO" id="GO:0016987">
    <property type="term" value="F:sigma factor activity"/>
    <property type="evidence" value="ECO:0007669"/>
    <property type="project" value="UniProtKB-KW"/>
</dbReference>
<accession>A0A238W7C1</accession>
<dbReference type="InterPro" id="IPR039425">
    <property type="entry name" value="RNA_pol_sigma-70-like"/>
</dbReference>
<protein>
    <submittedName>
        <fullName evidence="8">RNA polymerase sigma-70 factor, ECF subfamily</fullName>
    </submittedName>
</protein>
<dbReference type="GO" id="GO:0006352">
    <property type="term" value="P:DNA-templated transcription initiation"/>
    <property type="evidence" value="ECO:0007669"/>
    <property type="project" value="InterPro"/>
</dbReference>
<evidence type="ECO:0000313" key="8">
    <source>
        <dbReference type="EMBL" id="SNR42442.1"/>
    </source>
</evidence>
<dbReference type="PANTHER" id="PTHR43133">
    <property type="entry name" value="RNA POLYMERASE ECF-TYPE SIGMA FACTO"/>
    <property type="match status" value="1"/>
</dbReference>
<gene>
    <name evidence="8" type="ORF">SAMN06265376_101769</name>
</gene>
<keyword evidence="5" id="KW-0804">Transcription</keyword>
<dbReference type="SUPFAM" id="SSF88946">
    <property type="entry name" value="Sigma2 domain of RNA polymerase sigma factors"/>
    <property type="match status" value="1"/>
</dbReference>
<dbReference type="InterPro" id="IPR013249">
    <property type="entry name" value="RNA_pol_sigma70_r4_t2"/>
</dbReference>
<evidence type="ECO:0000313" key="9">
    <source>
        <dbReference type="Proteomes" id="UP000198379"/>
    </source>
</evidence>
<dbReference type="Proteomes" id="UP000198379">
    <property type="component" value="Unassembled WGS sequence"/>
</dbReference>
<dbReference type="PANTHER" id="PTHR43133:SF8">
    <property type="entry name" value="RNA POLYMERASE SIGMA FACTOR HI_1459-RELATED"/>
    <property type="match status" value="1"/>
</dbReference>
<keyword evidence="9" id="KW-1185">Reference proteome</keyword>
<evidence type="ECO:0000259" key="7">
    <source>
        <dbReference type="Pfam" id="PF08281"/>
    </source>
</evidence>
<proteinExistence type="inferred from homology"/>
<dbReference type="EMBL" id="FZNY01000001">
    <property type="protein sequence ID" value="SNR42442.1"/>
    <property type="molecule type" value="Genomic_DNA"/>
</dbReference>
<reference evidence="8 9" key="1">
    <citation type="submission" date="2017-06" db="EMBL/GenBank/DDBJ databases">
        <authorList>
            <person name="Kim H.J."/>
            <person name="Triplett B.A."/>
        </authorList>
    </citation>
    <scope>NUCLEOTIDE SEQUENCE [LARGE SCALE GENOMIC DNA]</scope>
    <source>
        <strain evidence="8 9">DSM 25597</strain>
    </source>
</reference>
<dbReference type="SUPFAM" id="SSF88659">
    <property type="entry name" value="Sigma3 and sigma4 domains of RNA polymerase sigma factors"/>
    <property type="match status" value="1"/>
</dbReference>
<dbReference type="GO" id="GO:0003677">
    <property type="term" value="F:DNA binding"/>
    <property type="evidence" value="ECO:0007669"/>
    <property type="project" value="UniProtKB-KW"/>
</dbReference>
<evidence type="ECO:0000256" key="2">
    <source>
        <dbReference type="ARBA" id="ARBA00023015"/>
    </source>
</evidence>
<dbReference type="Pfam" id="PF08281">
    <property type="entry name" value="Sigma70_r4_2"/>
    <property type="match status" value="1"/>
</dbReference>
<evidence type="ECO:0000256" key="5">
    <source>
        <dbReference type="ARBA" id="ARBA00023163"/>
    </source>
</evidence>
<dbReference type="InterPro" id="IPR013325">
    <property type="entry name" value="RNA_pol_sigma_r2"/>
</dbReference>
<keyword evidence="3" id="KW-0731">Sigma factor</keyword>
<evidence type="ECO:0000259" key="6">
    <source>
        <dbReference type="Pfam" id="PF04542"/>
    </source>
</evidence>
<dbReference type="AlphaFoldDB" id="A0A238W7C1"/>
<dbReference type="InterPro" id="IPR036388">
    <property type="entry name" value="WH-like_DNA-bd_sf"/>
</dbReference>
<keyword evidence="4" id="KW-0238">DNA-binding</keyword>
<dbReference type="RefSeq" id="WP_089370083.1">
    <property type="nucleotide sequence ID" value="NZ_BMEP01000002.1"/>
</dbReference>
<evidence type="ECO:0000256" key="3">
    <source>
        <dbReference type="ARBA" id="ARBA00023082"/>
    </source>
</evidence>
<evidence type="ECO:0000256" key="4">
    <source>
        <dbReference type="ARBA" id="ARBA00023125"/>
    </source>
</evidence>
<evidence type="ECO:0000256" key="1">
    <source>
        <dbReference type="ARBA" id="ARBA00010641"/>
    </source>
</evidence>
<dbReference type="Gene3D" id="1.10.1740.10">
    <property type="match status" value="1"/>
</dbReference>
<dbReference type="Pfam" id="PF04542">
    <property type="entry name" value="Sigma70_r2"/>
    <property type="match status" value="1"/>
</dbReference>
<dbReference type="InterPro" id="IPR014284">
    <property type="entry name" value="RNA_pol_sigma-70_dom"/>
</dbReference>
<dbReference type="InterPro" id="IPR007627">
    <property type="entry name" value="RNA_pol_sigma70_r2"/>
</dbReference>
<name>A0A238W7C1_9FLAO</name>
<dbReference type="InterPro" id="IPR013324">
    <property type="entry name" value="RNA_pol_sigma_r3/r4-like"/>
</dbReference>
<keyword evidence="2" id="KW-0805">Transcription regulation</keyword>
<feature type="domain" description="RNA polymerase sigma-70 region 2" evidence="6">
    <location>
        <begin position="12"/>
        <end position="75"/>
    </location>
</feature>
<dbReference type="Gene3D" id="1.10.10.10">
    <property type="entry name" value="Winged helix-like DNA-binding domain superfamily/Winged helix DNA-binding domain"/>
    <property type="match status" value="1"/>
</dbReference>
<feature type="domain" description="RNA polymerase sigma factor 70 region 4 type 2" evidence="7">
    <location>
        <begin position="129"/>
        <end position="175"/>
    </location>
</feature>
<dbReference type="OrthoDB" id="9782108at2"/>
<dbReference type="NCBIfam" id="TIGR02937">
    <property type="entry name" value="sigma70-ECF"/>
    <property type="match status" value="1"/>
</dbReference>